<dbReference type="PANTHER" id="PTHR43433">
    <property type="entry name" value="HYDROLASE, ALPHA/BETA FOLD FAMILY PROTEIN"/>
    <property type="match status" value="1"/>
</dbReference>
<evidence type="ECO:0000313" key="3">
    <source>
        <dbReference type="Proteomes" id="UP000031368"/>
    </source>
</evidence>
<dbReference type="Proteomes" id="UP000031368">
    <property type="component" value="Plasmid pRgalR602c"/>
</dbReference>
<protein>
    <submittedName>
        <fullName evidence="2">Alpha/beta hydrolase family protein</fullName>
    </submittedName>
</protein>
<organism evidence="2 3">
    <name type="scientific">Rhizobium gallicum bv. gallicum R602sp</name>
    <dbReference type="NCBI Taxonomy" id="1041138"/>
    <lineage>
        <taxon>Bacteria</taxon>
        <taxon>Pseudomonadati</taxon>
        <taxon>Pseudomonadota</taxon>
        <taxon>Alphaproteobacteria</taxon>
        <taxon>Hyphomicrobiales</taxon>
        <taxon>Rhizobiaceae</taxon>
        <taxon>Rhizobium/Agrobacterium group</taxon>
        <taxon>Rhizobium</taxon>
    </lineage>
</organism>
<name>A0A0B4XDF6_9HYPH</name>
<accession>A0A0B4XDF6</accession>
<dbReference type="InterPro" id="IPR050471">
    <property type="entry name" value="AB_hydrolase"/>
</dbReference>
<reference evidence="2 3" key="1">
    <citation type="submission" date="2013-11" db="EMBL/GenBank/DDBJ databases">
        <title>Complete genome sequence of Rhizobium gallicum bv. gallicum R602.</title>
        <authorList>
            <person name="Bustos P."/>
            <person name="Santamaria R.I."/>
            <person name="Lozano L."/>
            <person name="Acosta J.L."/>
            <person name="Ormeno-Orrillo E."/>
            <person name="Rogel M.A."/>
            <person name="Romero D."/>
            <person name="Cevallos M.A."/>
            <person name="Martinez-Romero E."/>
            <person name="Gonzalez V."/>
        </authorList>
    </citation>
    <scope>NUCLEOTIDE SEQUENCE [LARGE SCALE GENOMIC DNA]</scope>
    <source>
        <strain evidence="2 3">R602</strain>
        <plasmid evidence="2 3">pRgalR602c</plasmid>
    </source>
</reference>
<dbReference type="PRINTS" id="PR00111">
    <property type="entry name" value="ABHYDROLASE"/>
</dbReference>
<keyword evidence="2" id="KW-0378">Hydrolase</keyword>
<geneLocation type="plasmid" evidence="2 3">
    <name>pRgalR602c</name>
</geneLocation>
<dbReference type="InterPro" id="IPR029058">
    <property type="entry name" value="AB_hydrolase_fold"/>
</dbReference>
<evidence type="ECO:0000259" key="1">
    <source>
        <dbReference type="Pfam" id="PF00561"/>
    </source>
</evidence>
<dbReference type="AlphaFoldDB" id="A0A0B4XDF6"/>
<dbReference type="EMBL" id="CP006880">
    <property type="protein sequence ID" value="AJD44547.1"/>
    <property type="molecule type" value="Genomic_DNA"/>
</dbReference>
<dbReference type="RefSeq" id="WP_040114886.1">
    <property type="nucleotide sequence ID" value="NZ_CP006880.1"/>
</dbReference>
<dbReference type="HOGENOM" id="CLU_020336_50_5_5"/>
<sequence length="277" mass="29514">MKTHITFRRDDTDLTVHDCGTGNALVFQHGLGGSEAQVAQVLPQGLDWRRITTECRGHGSSTLGTRRPFSIAMFAADVVAAADEKGIGRFVAGGISMGAAIALHLAKTHPERVKGLILVRPAWSFARAPDNLAPIREIAALLRSRSLDDGQALFAKSTSAQRLRVEAPDNLASLLGYFERPDASAFADVLGDIASDGTGVSQEDAANLAIPALVLGNRQDAIHPLAVAQLMADTLPNAHFLEVPAKAAATEAHFAAVRTVILQFLNTEFKHRSDAQL</sequence>
<evidence type="ECO:0000313" key="2">
    <source>
        <dbReference type="EMBL" id="AJD44547.1"/>
    </source>
</evidence>
<gene>
    <name evidence="2" type="ORF">RGR602_PC00507</name>
</gene>
<keyword evidence="2" id="KW-0614">Plasmid</keyword>
<dbReference type="SUPFAM" id="SSF53474">
    <property type="entry name" value="alpha/beta-Hydrolases"/>
    <property type="match status" value="1"/>
</dbReference>
<dbReference type="PANTHER" id="PTHR43433:SF5">
    <property type="entry name" value="AB HYDROLASE-1 DOMAIN-CONTAINING PROTEIN"/>
    <property type="match status" value="1"/>
</dbReference>
<dbReference type="Pfam" id="PF00561">
    <property type="entry name" value="Abhydrolase_1"/>
    <property type="match status" value="1"/>
</dbReference>
<dbReference type="Gene3D" id="3.40.50.1820">
    <property type="entry name" value="alpha/beta hydrolase"/>
    <property type="match status" value="1"/>
</dbReference>
<proteinExistence type="predicted"/>
<dbReference type="InterPro" id="IPR000073">
    <property type="entry name" value="AB_hydrolase_1"/>
</dbReference>
<dbReference type="GO" id="GO:0016787">
    <property type="term" value="F:hydrolase activity"/>
    <property type="evidence" value="ECO:0007669"/>
    <property type="project" value="UniProtKB-KW"/>
</dbReference>
<keyword evidence="3" id="KW-1185">Reference proteome</keyword>
<feature type="domain" description="AB hydrolase-1" evidence="1">
    <location>
        <begin position="23"/>
        <end position="246"/>
    </location>
</feature>
<dbReference type="KEGG" id="rga:RGR602_PC00507"/>